<organism evidence="2 3">
    <name type="scientific">Urechidicola croceus</name>
    <dbReference type="NCBI Taxonomy" id="1850246"/>
    <lineage>
        <taxon>Bacteria</taxon>
        <taxon>Pseudomonadati</taxon>
        <taxon>Bacteroidota</taxon>
        <taxon>Flavobacteriia</taxon>
        <taxon>Flavobacteriales</taxon>
        <taxon>Flavobacteriaceae</taxon>
        <taxon>Urechidicola</taxon>
    </lineage>
</organism>
<accession>A0A1D8P5R9</accession>
<dbReference type="Pfam" id="PF00578">
    <property type="entry name" value="AhpC-TSA"/>
    <property type="match status" value="1"/>
</dbReference>
<dbReference type="RefSeq" id="WP_070236043.1">
    <property type="nucleotide sequence ID" value="NZ_CP017478.1"/>
</dbReference>
<dbReference type="InterPro" id="IPR036249">
    <property type="entry name" value="Thioredoxin-like_sf"/>
</dbReference>
<dbReference type="GO" id="GO:0016491">
    <property type="term" value="F:oxidoreductase activity"/>
    <property type="evidence" value="ECO:0007669"/>
    <property type="project" value="InterPro"/>
</dbReference>
<feature type="domain" description="Thioredoxin" evidence="1">
    <location>
        <begin position="9"/>
        <end position="165"/>
    </location>
</feature>
<dbReference type="InterPro" id="IPR013766">
    <property type="entry name" value="Thioredoxin_domain"/>
</dbReference>
<keyword evidence="3" id="KW-1185">Reference proteome</keyword>
<dbReference type="EMBL" id="CP017478">
    <property type="protein sequence ID" value="AOW19904.1"/>
    <property type="molecule type" value="Genomic_DNA"/>
</dbReference>
<sequence>MAQTPSNMLPLGTIAPDFTLFDTVSQRKLSLQNLKGDQGTVIFFICNHCPFVIHVNEELVKLANDYLTKGISFIAISSNDVGNYPQDSPELMRKVASNLGYTFPYLYDESQEVAKAYDAACTPDSYVFNSELKLVYRGQLDDSRPGNGIGVTGVDIRHALDCMLSNVKNIKLQKPSIGCNIKWKTN</sequence>
<dbReference type="PANTHER" id="PTHR43640">
    <property type="entry name" value="OS07G0260300 PROTEIN"/>
    <property type="match status" value="1"/>
</dbReference>
<dbReference type="SUPFAM" id="SSF52833">
    <property type="entry name" value="Thioredoxin-like"/>
    <property type="match status" value="1"/>
</dbReference>
<reference evidence="2 3" key="1">
    <citation type="submission" date="2016-10" db="EMBL/GenBank/DDBJ databases">
        <title>Lutibacter sp. LPB0138, isolated from marine gastropod.</title>
        <authorList>
            <person name="Kim E."/>
            <person name="Yi H."/>
        </authorList>
    </citation>
    <scope>NUCLEOTIDE SEQUENCE [LARGE SCALE GENOMIC DNA]</scope>
    <source>
        <strain evidence="2 3">LPB0138</strain>
    </source>
</reference>
<dbReference type="CDD" id="cd02969">
    <property type="entry name" value="PRX_like1"/>
    <property type="match status" value="1"/>
</dbReference>
<proteinExistence type="predicted"/>
<dbReference type="STRING" id="1850246.LPB138_04060"/>
<gene>
    <name evidence="2" type="ORF">LPB138_04060</name>
</gene>
<dbReference type="PANTHER" id="PTHR43640:SF1">
    <property type="entry name" value="THIOREDOXIN-DEPENDENT PEROXIREDOXIN"/>
    <property type="match status" value="1"/>
</dbReference>
<dbReference type="InterPro" id="IPR000866">
    <property type="entry name" value="AhpC/TSA"/>
</dbReference>
<name>A0A1D8P5R9_9FLAO</name>
<dbReference type="GO" id="GO:0016209">
    <property type="term" value="F:antioxidant activity"/>
    <property type="evidence" value="ECO:0007669"/>
    <property type="project" value="InterPro"/>
</dbReference>
<dbReference type="AlphaFoldDB" id="A0A1D8P5R9"/>
<dbReference type="KEGG" id="lul:LPB138_04060"/>
<dbReference type="PROSITE" id="PS51352">
    <property type="entry name" value="THIOREDOXIN_2"/>
    <property type="match status" value="1"/>
</dbReference>
<evidence type="ECO:0000259" key="1">
    <source>
        <dbReference type="PROSITE" id="PS51352"/>
    </source>
</evidence>
<evidence type="ECO:0000313" key="2">
    <source>
        <dbReference type="EMBL" id="AOW19904.1"/>
    </source>
</evidence>
<dbReference type="Proteomes" id="UP000176050">
    <property type="component" value="Chromosome"/>
</dbReference>
<evidence type="ECO:0000313" key="3">
    <source>
        <dbReference type="Proteomes" id="UP000176050"/>
    </source>
</evidence>
<protein>
    <submittedName>
        <fullName evidence="2">Thioredoxin family protein</fullName>
    </submittedName>
</protein>
<dbReference type="Gene3D" id="3.40.30.10">
    <property type="entry name" value="Glutaredoxin"/>
    <property type="match status" value="1"/>
</dbReference>
<dbReference type="InterPro" id="IPR047262">
    <property type="entry name" value="PRX-like1"/>
</dbReference>
<dbReference type="OrthoDB" id="9809746at2"/>